<comment type="caution">
    <text evidence="3">The sequence shown here is derived from an EMBL/GenBank/DDBJ whole genome shotgun (WGS) entry which is preliminary data.</text>
</comment>
<proteinExistence type="predicted"/>
<dbReference type="PIRSF" id="PIRSF020623">
    <property type="entry name" value="PaaX"/>
    <property type="match status" value="1"/>
</dbReference>
<name>A0ABV9KN31_9RHOB</name>
<protein>
    <submittedName>
        <fullName evidence="3">PaaX family transcriptional regulator C-terminal domain-containing protein</fullName>
    </submittedName>
</protein>
<accession>A0ABV9KN31</accession>
<dbReference type="Proteomes" id="UP001595973">
    <property type="component" value="Unassembled WGS sequence"/>
</dbReference>
<dbReference type="Pfam" id="PF07848">
    <property type="entry name" value="PaaX"/>
    <property type="match status" value="1"/>
</dbReference>
<feature type="domain" description="Transcriptional repressor PaaX-like C-terminal" evidence="2">
    <location>
        <begin position="168"/>
        <end position="238"/>
    </location>
</feature>
<dbReference type="InterPro" id="IPR012906">
    <property type="entry name" value="PaaX-like_N"/>
</dbReference>
<dbReference type="InterPro" id="IPR013225">
    <property type="entry name" value="PaaX_C"/>
</dbReference>
<evidence type="ECO:0000259" key="1">
    <source>
        <dbReference type="Pfam" id="PF07848"/>
    </source>
</evidence>
<dbReference type="Gene3D" id="1.10.10.10">
    <property type="entry name" value="Winged helix-like DNA-binding domain superfamily/Winged helix DNA-binding domain"/>
    <property type="match status" value="1"/>
</dbReference>
<dbReference type="Pfam" id="PF08223">
    <property type="entry name" value="PaaX_C"/>
    <property type="match status" value="1"/>
</dbReference>
<organism evidence="3 4">
    <name type="scientific">Seohaeicola nanhaiensis</name>
    <dbReference type="NCBI Taxonomy" id="1387282"/>
    <lineage>
        <taxon>Bacteria</taxon>
        <taxon>Pseudomonadati</taxon>
        <taxon>Pseudomonadota</taxon>
        <taxon>Alphaproteobacteria</taxon>
        <taxon>Rhodobacterales</taxon>
        <taxon>Roseobacteraceae</taxon>
        <taxon>Seohaeicola</taxon>
    </lineage>
</organism>
<dbReference type="InterPro" id="IPR036388">
    <property type="entry name" value="WH-like_DNA-bd_sf"/>
</dbReference>
<dbReference type="SUPFAM" id="SSF46785">
    <property type="entry name" value="Winged helix' DNA-binding domain"/>
    <property type="match status" value="1"/>
</dbReference>
<dbReference type="InterPro" id="IPR036390">
    <property type="entry name" value="WH_DNA-bd_sf"/>
</dbReference>
<keyword evidence="4" id="KW-1185">Reference proteome</keyword>
<evidence type="ECO:0000313" key="3">
    <source>
        <dbReference type="EMBL" id="MFC4671336.1"/>
    </source>
</evidence>
<reference evidence="4" key="1">
    <citation type="journal article" date="2019" name="Int. J. Syst. Evol. Microbiol.">
        <title>The Global Catalogue of Microorganisms (GCM) 10K type strain sequencing project: providing services to taxonomists for standard genome sequencing and annotation.</title>
        <authorList>
            <consortium name="The Broad Institute Genomics Platform"/>
            <consortium name="The Broad Institute Genome Sequencing Center for Infectious Disease"/>
            <person name="Wu L."/>
            <person name="Ma J."/>
        </authorList>
    </citation>
    <scope>NUCLEOTIDE SEQUENCE [LARGE SCALE GENOMIC DNA]</scope>
    <source>
        <strain evidence="4">CGMCC 4.7283</strain>
    </source>
</reference>
<feature type="domain" description="Transcriptional repressor PaaX-like N-terminal" evidence="1">
    <location>
        <begin position="21"/>
        <end position="88"/>
    </location>
</feature>
<dbReference type="PANTHER" id="PTHR30319">
    <property type="entry name" value="PHENYLACETIC ACID REGULATOR-RELATED TRANSCRIPTIONAL REPRESSOR"/>
    <property type="match status" value="1"/>
</dbReference>
<dbReference type="RefSeq" id="WP_380721771.1">
    <property type="nucleotide sequence ID" value="NZ_JBHSGI010000033.1"/>
</dbReference>
<dbReference type="PANTHER" id="PTHR30319:SF1">
    <property type="entry name" value="TRANSCRIPTIONAL REPRESSOR PAAX"/>
    <property type="match status" value="1"/>
</dbReference>
<gene>
    <name evidence="3" type="ORF">ACFO5X_22480</name>
</gene>
<evidence type="ECO:0000313" key="4">
    <source>
        <dbReference type="Proteomes" id="UP001595973"/>
    </source>
</evidence>
<dbReference type="EMBL" id="JBHSGI010000033">
    <property type="protein sequence ID" value="MFC4671336.1"/>
    <property type="molecule type" value="Genomic_DNA"/>
</dbReference>
<dbReference type="Gene3D" id="1.20.58.1460">
    <property type="match status" value="1"/>
</dbReference>
<dbReference type="InterPro" id="IPR011965">
    <property type="entry name" value="PaaX_trns_reg"/>
</dbReference>
<sequence length="266" mass="28745">MSDPIAPLIESLHAQGRLRVWSLVITAFGDLVQHRGGAMSSARLGRLLGRVGIEQGTMRTAMSRLGQDGWVSSERRGRSSLYRLSDEGLAKFAPATTRIYAPPRREPVTDWALSVSLSSGAPEIILTPAEEPGGDADLRLTGRIDVLSDAYRAALLSDSHRAALEGLARDLKALHSVPITAPLDAAAARMLLIHRWRRIVLRYPQFPAELMPADSPLADPRQAVADAYGRIAPLAEVWLGSADGDLEAMPEAADRFALRFGGAQRA</sequence>
<evidence type="ECO:0000259" key="2">
    <source>
        <dbReference type="Pfam" id="PF08223"/>
    </source>
</evidence>